<reference evidence="9 10" key="1">
    <citation type="submission" date="2017-07" db="EMBL/GenBank/DDBJ databases">
        <title>Niveispirillum cyanobacteriorum sp. nov., isolated from cyanobacterial aggregates in a eutrophic lake.</title>
        <authorList>
            <person name="Cai H."/>
        </authorList>
    </citation>
    <scope>NUCLEOTIDE SEQUENCE [LARGE SCALE GENOMIC DNA]</scope>
    <source>
        <strain evidence="10">TH1-14</strain>
    </source>
</reference>
<keyword evidence="2 6" id="KW-0889">Transcription antitermination</keyword>
<dbReference type="PANTHER" id="PTHR11078">
    <property type="entry name" value="N UTILIZATION SUBSTANCE PROTEIN B-RELATED"/>
    <property type="match status" value="1"/>
</dbReference>
<proteinExistence type="inferred from homology"/>
<evidence type="ECO:0000256" key="6">
    <source>
        <dbReference type="HAMAP-Rule" id="MF_00073"/>
    </source>
</evidence>
<dbReference type="GO" id="GO:0005829">
    <property type="term" value="C:cytosol"/>
    <property type="evidence" value="ECO:0007669"/>
    <property type="project" value="TreeGrafter"/>
</dbReference>
<evidence type="ECO:0000313" key="10">
    <source>
        <dbReference type="Proteomes" id="UP000216998"/>
    </source>
</evidence>
<keyword evidence="5 6" id="KW-0804">Transcription</keyword>
<dbReference type="SUPFAM" id="SSF48013">
    <property type="entry name" value="NusB-like"/>
    <property type="match status" value="1"/>
</dbReference>
<comment type="similarity">
    <text evidence="1 6">Belongs to the NusB family.</text>
</comment>
<protein>
    <recommendedName>
        <fullName evidence="6">Transcription antitermination protein NusB</fullName>
    </recommendedName>
    <alternativeName>
        <fullName evidence="6">Antitermination factor NusB</fullName>
    </alternativeName>
</protein>
<evidence type="ECO:0000256" key="1">
    <source>
        <dbReference type="ARBA" id="ARBA00005952"/>
    </source>
</evidence>
<dbReference type="EMBL" id="NOXU01000025">
    <property type="protein sequence ID" value="OYQ35626.1"/>
    <property type="molecule type" value="Genomic_DNA"/>
</dbReference>
<organism evidence="9 10">
    <name type="scientific">Niveispirillum lacus</name>
    <dbReference type="NCBI Taxonomy" id="1981099"/>
    <lineage>
        <taxon>Bacteria</taxon>
        <taxon>Pseudomonadati</taxon>
        <taxon>Pseudomonadota</taxon>
        <taxon>Alphaproteobacteria</taxon>
        <taxon>Rhodospirillales</taxon>
        <taxon>Azospirillaceae</taxon>
        <taxon>Niveispirillum</taxon>
    </lineage>
</organism>
<dbReference type="NCBIfam" id="TIGR01951">
    <property type="entry name" value="nusB"/>
    <property type="match status" value="1"/>
</dbReference>
<evidence type="ECO:0000256" key="4">
    <source>
        <dbReference type="ARBA" id="ARBA00023015"/>
    </source>
</evidence>
<comment type="function">
    <text evidence="6">Involved in transcription antitermination. Required for transcription of ribosomal RNA (rRNA) genes. Binds specifically to the boxA antiterminator sequence of the ribosomal RNA (rrn) operons.</text>
</comment>
<feature type="region of interest" description="Disordered" evidence="7">
    <location>
        <begin position="1"/>
        <end position="27"/>
    </location>
</feature>
<comment type="caution">
    <text evidence="9">The sequence shown here is derived from an EMBL/GenBank/DDBJ whole genome shotgun (WGS) entry which is preliminary data.</text>
</comment>
<keyword evidence="4 6" id="KW-0805">Transcription regulation</keyword>
<gene>
    <name evidence="6" type="primary">nusB</name>
    <name evidence="9" type="ORF">CHU95_07870</name>
</gene>
<feature type="domain" description="NusB/RsmB/TIM44" evidence="8">
    <location>
        <begin position="31"/>
        <end position="165"/>
    </location>
</feature>
<evidence type="ECO:0000313" key="9">
    <source>
        <dbReference type="EMBL" id="OYQ35626.1"/>
    </source>
</evidence>
<evidence type="ECO:0000256" key="7">
    <source>
        <dbReference type="SAM" id="MobiDB-lite"/>
    </source>
</evidence>
<dbReference type="InterPro" id="IPR035926">
    <property type="entry name" value="NusB-like_sf"/>
</dbReference>
<dbReference type="GO" id="GO:0003723">
    <property type="term" value="F:RNA binding"/>
    <property type="evidence" value="ECO:0007669"/>
    <property type="project" value="UniProtKB-UniRule"/>
</dbReference>
<dbReference type="GO" id="GO:0031564">
    <property type="term" value="P:transcription antitermination"/>
    <property type="evidence" value="ECO:0007669"/>
    <property type="project" value="UniProtKB-KW"/>
</dbReference>
<dbReference type="RefSeq" id="WP_094455439.1">
    <property type="nucleotide sequence ID" value="NZ_NOXU01000025.1"/>
</dbReference>
<dbReference type="OrthoDB" id="9797817at2"/>
<name>A0A255Z2C5_9PROT</name>
<dbReference type="Proteomes" id="UP000216998">
    <property type="component" value="Unassembled WGS sequence"/>
</dbReference>
<evidence type="ECO:0000256" key="3">
    <source>
        <dbReference type="ARBA" id="ARBA00022884"/>
    </source>
</evidence>
<dbReference type="InterPro" id="IPR011605">
    <property type="entry name" value="NusB_fam"/>
</dbReference>
<evidence type="ECO:0000259" key="8">
    <source>
        <dbReference type="Pfam" id="PF01029"/>
    </source>
</evidence>
<dbReference type="InterPro" id="IPR006027">
    <property type="entry name" value="NusB_RsmB_TIM44"/>
</dbReference>
<dbReference type="Gene3D" id="1.10.940.10">
    <property type="entry name" value="NusB-like"/>
    <property type="match status" value="1"/>
</dbReference>
<dbReference type="Pfam" id="PF01029">
    <property type="entry name" value="NusB"/>
    <property type="match status" value="1"/>
</dbReference>
<accession>A0A255Z2C5</accession>
<keyword evidence="3 6" id="KW-0694">RNA-binding</keyword>
<dbReference type="GO" id="GO:0006353">
    <property type="term" value="P:DNA-templated transcription termination"/>
    <property type="evidence" value="ECO:0007669"/>
    <property type="project" value="UniProtKB-UniRule"/>
</dbReference>
<dbReference type="HAMAP" id="MF_00073">
    <property type="entry name" value="NusB"/>
    <property type="match status" value="1"/>
</dbReference>
<keyword evidence="10" id="KW-1185">Reference proteome</keyword>
<sequence>MPPRKKITPPVAPEPAPKIKPTGSAKARRSAARLAAVQGLYQIDLAGASSDTVIHEFARHRIGQEQDGEEFVTADPTLFADIVRGVQGRLAEVDQHLGGLLDRQWSLDRMELLLRAILRAGSWELLANTAVAPHIIINDYIDVAHAFFAGREPGMVNGVLDKLARILRASEMNTKPAGKGGEL</sequence>
<evidence type="ECO:0000256" key="2">
    <source>
        <dbReference type="ARBA" id="ARBA00022814"/>
    </source>
</evidence>
<dbReference type="PANTHER" id="PTHR11078:SF3">
    <property type="entry name" value="ANTITERMINATION NUSB DOMAIN-CONTAINING PROTEIN"/>
    <property type="match status" value="1"/>
</dbReference>
<dbReference type="AlphaFoldDB" id="A0A255Z2C5"/>
<evidence type="ECO:0000256" key="5">
    <source>
        <dbReference type="ARBA" id="ARBA00023163"/>
    </source>
</evidence>